<dbReference type="InterPro" id="IPR000531">
    <property type="entry name" value="Beta-barrel_TonB"/>
</dbReference>
<dbReference type="InterPro" id="IPR010916">
    <property type="entry name" value="TonB_box_CS"/>
</dbReference>
<proteinExistence type="inferred from homology"/>
<keyword evidence="7 9" id="KW-0472">Membrane</keyword>
<protein>
    <submittedName>
        <fullName evidence="15">TonB-dependent receptor</fullName>
    </submittedName>
</protein>
<gene>
    <name evidence="15" type="ORF">H4O09_07455</name>
</gene>
<keyword evidence="4 9" id="KW-0812">Transmembrane</keyword>
<dbReference type="PROSITE" id="PS00430">
    <property type="entry name" value="TONB_DEPENDENT_REC_1"/>
    <property type="match status" value="1"/>
</dbReference>
<feature type="domain" description="TonB-dependent receptor-like beta-barrel" evidence="13">
    <location>
        <begin position="415"/>
        <end position="948"/>
    </location>
</feature>
<evidence type="ECO:0000256" key="5">
    <source>
        <dbReference type="ARBA" id="ARBA00022729"/>
    </source>
</evidence>
<comment type="similarity">
    <text evidence="9 11">Belongs to the TonB-dependent receptor family.</text>
</comment>
<feature type="signal peptide" evidence="12">
    <location>
        <begin position="1"/>
        <end position="28"/>
    </location>
</feature>
<feature type="short sequence motif" description="TonB box" evidence="10">
    <location>
        <begin position="46"/>
        <end position="52"/>
    </location>
</feature>
<evidence type="ECO:0000256" key="9">
    <source>
        <dbReference type="PROSITE-ProRule" id="PRU01360"/>
    </source>
</evidence>
<dbReference type="SUPFAM" id="SSF56935">
    <property type="entry name" value="Porins"/>
    <property type="match status" value="1"/>
</dbReference>
<accession>A0A7W3YV80</accession>
<dbReference type="PANTHER" id="PTHR47234">
    <property type="match status" value="1"/>
</dbReference>
<evidence type="ECO:0000256" key="10">
    <source>
        <dbReference type="PROSITE-ProRule" id="PRU10143"/>
    </source>
</evidence>
<evidence type="ECO:0000256" key="1">
    <source>
        <dbReference type="ARBA" id="ARBA00004571"/>
    </source>
</evidence>
<dbReference type="Gene3D" id="2.40.170.20">
    <property type="entry name" value="TonB-dependent receptor, beta-barrel domain"/>
    <property type="match status" value="1"/>
</dbReference>
<keyword evidence="5 12" id="KW-0732">Signal</keyword>
<evidence type="ECO:0000256" key="12">
    <source>
        <dbReference type="SAM" id="SignalP"/>
    </source>
</evidence>
<dbReference type="Pfam" id="PF07715">
    <property type="entry name" value="Plug"/>
    <property type="match status" value="1"/>
</dbReference>
<evidence type="ECO:0000256" key="8">
    <source>
        <dbReference type="ARBA" id="ARBA00023237"/>
    </source>
</evidence>
<comment type="caution">
    <text evidence="15">The sequence shown here is derived from an EMBL/GenBank/DDBJ whole genome shotgun (WGS) entry which is preliminary data.</text>
</comment>
<keyword evidence="2 9" id="KW-0813">Transport</keyword>
<dbReference type="RefSeq" id="WP_182622045.1">
    <property type="nucleotide sequence ID" value="NZ_JACIUV010000003.1"/>
</dbReference>
<name>A0A7W3YV80_9GAMM</name>
<keyword evidence="6 10" id="KW-0798">TonB box</keyword>
<evidence type="ECO:0000313" key="16">
    <source>
        <dbReference type="Proteomes" id="UP000550609"/>
    </source>
</evidence>
<keyword evidence="3 9" id="KW-1134">Transmembrane beta strand</keyword>
<organism evidence="15 16">
    <name type="scientific">Stenotrophomonas koreensis</name>
    <dbReference type="NCBI Taxonomy" id="266128"/>
    <lineage>
        <taxon>Bacteria</taxon>
        <taxon>Pseudomonadati</taxon>
        <taxon>Pseudomonadota</taxon>
        <taxon>Gammaproteobacteria</taxon>
        <taxon>Lysobacterales</taxon>
        <taxon>Lysobacteraceae</taxon>
        <taxon>Stenotrophomonas</taxon>
    </lineage>
</organism>
<evidence type="ECO:0000256" key="4">
    <source>
        <dbReference type="ARBA" id="ARBA00022692"/>
    </source>
</evidence>
<evidence type="ECO:0000313" key="15">
    <source>
        <dbReference type="EMBL" id="MBB1116882.1"/>
    </source>
</evidence>
<dbReference type="InterPro" id="IPR037066">
    <property type="entry name" value="Plug_dom_sf"/>
</dbReference>
<feature type="domain" description="TonB-dependent receptor plug" evidence="14">
    <location>
        <begin position="61"/>
        <end position="178"/>
    </location>
</feature>
<dbReference type="EMBL" id="JACIUV010000003">
    <property type="protein sequence ID" value="MBB1116882.1"/>
    <property type="molecule type" value="Genomic_DNA"/>
</dbReference>
<dbReference type="Pfam" id="PF00593">
    <property type="entry name" value="TonB_dep_Rec_b-barrel"/>
    <property type="match status" value="1"/>
</dbReference>
<evidence type="ECO:0000256" key="3">
    <source>
        <dbReference type="ARBA" id="ARBA00022452"/>
    </source>
</evidence>
<dbReference type="InterPro" id="IPR012910">
    <property type="entry name" value="Plug_dom"/>
</dbReference>
<evidence type="ECO:0000256" key="7">
    <source>
        <dbReference type="ARBA" id="ARBA00023136"/>
    </source>
</evidence>
<sequence length="988" mass="105954">MSNTRFVRNPLSFALASALVASVAPAFAQEAASAQPAPSAATDIDTITVTGSRIAKDTFNAVSPVQVITREESTIAGFNSTTGVLQSNAVTGGSDQINNAYGGYVVNGGPGVNTLSLRGLGPTRTLVLVNGRRMSPAGSRGAVGSADLNTLPSIAISHIEVLKDGASSIYGSDAVAGVVNIVTHQKFDGAQVEFQVNVPEHGGGEETRWSAMVGTVGDNWRLSGSLDIYDRKEIQFGQRGWASDCPREYYGRNDDGSYGAGDFLDPVTGEPVCWGLDAGGVTIGTLGTATFASNFFAPGTTGTSFNRWRPNAAATTSPVVGFEGVDYYTRTTYSPEMEKEALISPTTNVTGMLQGGLDLNALGNAEAYFEILASRRESEQLGYLQHTVDYAVGSPLLGQWSNLPAFLAAPADGSTNGKNVAARAFIGWGLYRNWQEVDFTRATAGLRGDLGATWKYDGYVSFAKSNSDYYTENRLTDRIAKAYDVVADGRGGFVCRDTSDGCVAAPVLSYDVVNGILPQNYRDYIMQVTHGVTEYTEKTASFGVNGRLFDMPWDTGGTAMAAFGVEYRGQEIDDTPDQNSINSNLYGFTSATPTRGKDNVKEAYAEIELPLLSGVNFAEELSINGSVRYTDYDSYGSDKTWKLGMLYTPVSWMSIRASRGTSFRAPALFEQYLGATSGFGNQSLDPCNSWGDLNDTASNRYKNCASLGLPADFQQTNSVTAFTKGGAETGLSAETSTSLTAGIVLQPEMPSWFGDLSIAADYYDVQVNNGVARLTTGNVLSLCYGQSQAEFTAGTGYCGLVSRDANNALTVTSGYVNVATDIVRGWDFTVRYTRDIGPGQFRANAVVTSFLEQAGKTFPNDPFKDTNGMIGAPEMTGQLNLGYNVGKWGFHYGLDWVDAVSSYEYYEKYDGVDYRPDYNMAIDAHFTSNASVQYSNDGWKVTAGVRNLADKNPPVISSGAYSVIGNAPLYSGYDMIGRSYHMNISKKF</sequence>
<keyword evidence="8 9" id="KW-0998">Cell outer membrane</keyword>
<comment type="subcellular location">
    <subcellularLocation>
        <location evidence="1 9">Cell outer membrane</location>
        <topology evidence="1 9">Multi-pass membrane protein</topology>
    </subcellularLocation>
</comment>
<dbReference type="InterPro" id="IPR039426">
    <property type="entry name" value="TonB-dep_rcpt-like"/>
</dbReference>
<dbReference type="InterPro" id="IPR036942">
    <property type="entry name" value="Beta-barrel_TonB_sf"/>
</dbReference>
<dbReference type="Proteomes" id="UP000550609">
    <property type="component" value="Unassembled WGS sequence"/>
</dbReference>
<evidence type="ECO:0000256" key="2">
    <source>
        <dbReference type="ARBA" id="ARBA00022448"/>
    </source>
</evidence>
<dbReference type="PROSITE" id="PS52016">
    <property type="entry name" value="TONB_DEPENDENT_REC_3"/>
    <property type="match status" value="1"/>
</dbReference>
<keyword evidence="15" id="KW-0675">Receptor</keyword>
<evidence type="ECO:0000256" key="6">
    <source>
        <dbReference type="ARBA" id="ARBA00023077"/>
    </source>
</evidence>
<dbReference type="AlphaFoldDB" id="A0A7W3YV80"/>
<dbReference type="Gene3D" id="2.170.130.10">
    <property type="entry name" value="TonB-dependent receptor, plug domain"/>
    <property type="match status" value="1"/>
</dbReference>
<evidence type="ECO:0000256" key="11">
    <source>
        <dbReference type="RuleBase" id="RU003357"/>
    </source>
</evidence>
<reference evidence="15 16" key="1">
    <citation type="submission" date="2020-08" db="EMBL/GenBank/DDBJ databases">
        <title>Stenotrophomonas sp. W1S232.</title>
        <authorList>
            <person name="Deng Y."/>
        </authorList>
    </citation>
    <scope>NUCLEOTIDE SEQUENCE [LARGE SCALE GENOMIC DNA]</scope>
    <source>
        <strain evidence="15 16">W1S232</strain>
    </source>
</reference>
<dbReference type="GO" id="GO:0009279">
    <property type="term" value="C:cell outer membrane"/>
    <property type="evidence" value="ECO:0007669"/>
    <property type="project" value="UniProtKB-SubCell"/>
</dbReference>
<evidence type="ECO:0000259" key="14">
    <source>
        <dbReference type="Pfam" id="PF07715"/>
    </source>
</evidence>
<evidence type="ECO:0000259" key="13">
    <source>
        <dbReference type="Pfam" id="PF00593"/>
    </source>
</evidence>
<feature type="chain" id="PRO_5031365150" evidence="12">
    <location>
        <begin position="29"/>
        <end position="988"/>
    </location>
</feature>
<dbReference type="PANTHER" id="PTHR47234:SF1">
    <property type="entry name" value="TONB-DEPENDENT RECEPTOR"/>
    <property type="match status" value="1"/>
</dbReference>